<gene>
    <name evidence="1" type="ORF">MXMO3_01954</name>
</gene>
<dbReference type="Proteomes" id="UP000258927">
    <property type="component" value="Chromosome"/>
</dbReference>
<protein>
    <submittedName>
        <fullName evidence="1">Uncharacterized protein</fullName>
    </submittedName>
</protein>
<evidence type="ECO:0000313" key="1">
    <source>
        <dbReference type="EMBL" id="AVX04478.1"/>
    </source>
</evidence>
<keyword evidence="2" id="KW-1185">Reference proteome</keyword>
<evidence type="ECO:0000313" key="2">
    <source>
        <dbReference type="Proteomes" id="UP000258927"/>
    </source>
</evidence>
<name>A0A2R4MEK7_9HYPH</name>
<dbReference type="AlphaFoldDB" id="A0A2R4MEK7"/>
<dbReference type="RefSeq" id="WP_117395743.1">
    <property type="nucleotide sequence ID" value="NZ_CP021330.1"/>
</dbReference>
<sequence>METNSENIATDTCCSTCGSAARDNIEPTPAIACSLGNGFKKRAENIEALGQRALLASQREPLRLQLTYSKDALSTLQNLVAKEAECCPFLDFAWQHSEDKVDLTITAPKSAEAIIDELFDSFVAKIDRGIA</sequence>
<proteinExistence type="predicted"/>
<organism evidence="1 2">
    <name type="scientific">Maritalea myrionectae</name>
    <dbReference type="NCBI Taxonomy" id="454601"/>
    <lineage>
        <taxon>Bacteria</taxon>
        <taxon>Pseudomonadati</taxon>
        <taxon>Pseudomonadota</taxon>
        <taxon>Alphaproteobacteria</taxon>
        <taxon>Hyphomicrobiales</taxon>
        <taxon>Devosiaceae</taxon>
        <taxon>Maritalea</taxon>
    </lineage>
</organism>
<dbReference type="EMBL" id="CP021330">
    <property type="protein sequence ID" value="AVX04478.1"/>
    <property type="molecule type" value="Genomic_DNA"/>
</dbReference>
<dbReference type="STRING" id="1122213.GCA_000423365_02254"/>
<dbReference type="KEGG" id="mmyr:MXMO3_01954"/>
<reference evidence="1 2" key="1">
    <citation type="submission" date="2017-05" db="EMBL/GenBank/DDBJ databases">
        <title>Genome Analysis of Maritalea myrionectae HL2708#5.</title>
        <authorList>
            <consortium name="Cotde Inc.-PKNU"/>
            <person name="Jang D."/>
            <person name="Oh H.-M."/>
        </authorList>
    </citation>
    <scope>NUCLEOTIDE SEQUENCE [LARGE SCALE GENOMIC DNA]</scope>
    <source>
        <strain evidence="1 2">HL2708#5</strain>
    </source>
</reference>
<accession>A0A2R4MEK7</accession>